<protein>
    <submittedName>
        <fullName evidence="1">Uncharacterized protein</fullName>
    </submittedName>
</protein>
<keyword evidence="2" id="KW-1185">Reference proteome</keyword>
<dbReference type="EMBL" id="OZ021745">
    <property type="protein sequence ID" value="CAK9312416.1"/>
    <property type="molecule type" value="Genomic_DNA"/>
</dbReference>
<proteinExistence type="predicted"/>
<evidence type="ECO:0000313" key="2">
    <source>
        <dbReference type="Proteomes" id="UP001642487"/>
    </source>
</evidence>
<gene>
    <name evidence="1" type="ORF">CITCOLO1_LOCUS4103</name>
</gene>
<reference evidence="1 2" key="1">
    <citation type="submission" date="2024-03" db="EMBL/GenBank/DDBJ databases">
        <authorList>
            <person name="Gkanogiannis A."/>
            <person name="Becerra Lopez-Lavalle L."/>
        </authorList>
    </citation>
    <scope>NUCLEOTIDE SEQUENCE [LARGE SCALE GENOMIC DNA]</scope>
</reference>
<dbReference type="Proteomes" id="UP001642487">
    <property type="component" value="Chromosome 11"/>
</dbReference>
<name>A0ABP0XYH5_9ROSI</name>
<evidence type="ECO:0000313" key="1">
    <source>
        <dbReference type="EMBL" id="CAK9312416.1"/>
    </source>
</evidence>
<sequence>MNIQQGNCTQVSPMVFVHKSCFPDLAFVLPPPYLPTWPLANFLSSSSSTQTRPTRLERHQTEILQIRSEKILGLQRNKNIPLLPAPKSSISFNTQKPSGSVLKSRIY</sequence>
<accession>A0ABP0XYH5</accession>
<organism evidence="1 2">
    <name type="scientific">Citrullus colocynthis</name>
    <name type="common">colocynth</name>
    <dbReference type="NCBI Taxonomy" id="252529"/>
    <lineage>
        <taxon>Eukaryota</taxon>
        <taxon>Viridiplantae</taxon>
        <taxon>Streptophyta</taxon>
        <taxon>Embryophyta</taxon>
        <taxon>Tracheophyta</taxon>
        <taxon>Spermatophyta</taxon>
        <taxon>Magnoliopsida</taxon>
        <taxon>eudicotyledons</taxon>
        <taxon>Gunneridae</taxon>
        <taxon>Pentapetalae</taxon>
        <taxon>rosids</taxon>
        <taxon>fabids</taxon>
        <taxon>Cucurbitales</taxon>
        <taxon>Cucurbitaceae</taxon>
        <taxon>Benincaseae</taxon>
        <taxon>Citrullus</taxon>
    </lineage>
</organism>